<dbReference type="Proteomes" id="UP000681722">
    <property type="component" value="Unassembled WGS sequence"/>
</dbReference>
<evidence type="ECO:0000256" key="3">
    <source>
        <dbReference type="ARBA" id="ARBA00023002"/>
    </source>
</evidence>
<feature type="region of interest" description="Disordered" evidence="4">
    <location>
        <begin position="222"/>
        <end position="242"/>
    </location>
</feature>
<keyword evidence="2" id="KW-0223">Dioxygenase</keyword>
<dbReference type="Gene3D" id="2.60.130.10">
    <property type="entry name" value="Aromatic compound dioxygenase"/>
    <property type="match status" value="1"/>
</dbReference>
<dbReference type="PANTHER" id="PTHR33711:SF10">
    <property type="entry name" value="INTRADIOL RING-CLEAVAGE DIOXYGENASES DOMAIN-CONTAINING PROTEIN"/>
    <property type="match status" value="1"/>
</dbReference>
<accession>A0A814FWT3</accession>
<dbReference type="AlphaFoldDB" id="A0A814FWT3"/>
<feature type="chain" id="PRO_5044131909" description="Intradiol ring-cleavage dioxygenases domain-containing protein" evidence="5">
    <location>
        <begin position="22"/>
        <end position="242"/>
    </location>
</feature>
<keyword evidence="9" id="KW-1185">Reference proteome</keyword>
<dbReference type="EMBL" id="CAJNOQ010002937">
    <property type="protein sequence ID" value="CAF0986878.1"/>
    <property type="molecule type" value="Genomic_DNA"/>
</dbReference>
<feature type="compositionally biased region" description="Basic and acidic residues" evidence="4">
    <location>
        <begin position="222"/>
        <end position="236"/>
    </location>
</feature>
<name>A0A814FWT3_9BILA</name>
<feature type="signal peptide" evidence="5">
    <location>
        <begin position="1"/>
        <end position="21"/>
    </location>
</feature>
<dbReference type="GO" id="GO:0008199">
    <property type="term" value="F:ferric iron binding"/>
    <property type="evidence" value="ECO:0007669"/>
    <property type="project" value="InterPro"/>
</dbReference>
<proteinExistence type="inferred from homology"/>
<evidence type="ECO:0000256" key="1">
    <source>
        <dbReference type="ARBA" id="ARBA00007825"/>
    </source>
</evidence>
<evidence type="ECO:0000313" key="7">
    <source>
        <dbReference type="EMBL" id="CAF0986878.1"/>
    </source>
</evidence>
<evidence type="ECO:0000313" key="9">
    <source>
        <dbReference type="Proteomes" id="UP000663829"/>
    </source>
</evidence>
<sequence>MPVILFVLVSFILSIHQQVRSQSSTCTLTEPDILGPYWLDGAPKKTDDLCDNLPTFDVLILTGRIVDFDSKCKRGIKNVNLDVWQANYNGVYSSGRSSNDWFCRGVLHSDDNGYFKIFTLFPGRYDDGGYRPAHIHFNITASGYPQLITQLYFEKDVYLAPFDSCEQCHSDSESLITSVRHVHDIKTFEGNWQIVLSKKFHPRIVTKTSLSRGSYIDVKQHTMPNHDRTSSREHNTMKFRQG</sequence>
<evidence type="ECO:0000256" key="2">
    <source>
        <dbReference type="ARBA" id="ARBA00022964"/>
    </source>
</evidence>
<dbReference type="InterPro" id="IPR000627">
    <property type="entry name" value="Intradiol_dOase_C"/>
</dbReference>
<dbReference type="InterPro" id="IPR015889">
    <property type="entry name" value="Intradiol_dOase_core"/>
</dbReference>
<organism evidence="7 9">
    <name type="scientific">Didymodactylos carnosus</name>
    <dbReference type="NCBI Taxonomy" id="1234261"/>
    <lineage>
        <taxon>Eukaryota</taxon>
        <taxon>Metazoa</taxon>
        <taxon>Spiralia</taxon>
        <taxon>Gnathifera</taxon>
        <taxon>Rotifera</taxon>
        <taxon>Eurotatoria</taxon>
        <taxon>Bdelloidea</taxon>
        <taxon>Philodinida</taxon>
        <taxon>Philodinidae</taxon>
        <taxon>Didymodactylos</taxon>
    </lineage>
</organism>
<feature type="domain" description="Intradiol ring-cleavage dioxygenases" evidence="6">
    <location>
        <begin position="34"/>
        <end position="197"/>
    </location>
</feature>
<comment type="caution">
    <text evidence="7">The sequence shown here is derived from an EMBL/GenBank/DDBJ whole genome shotgun (WGS) entry which is preliminary data.</text>
</comment>
<evidence type="ECO:0000256" key="5">
    <source>
        <dbReference type="SAM" id="SignalP"/>
    </source>
</evidence>
<dbReference type="GO" id="GO:0016702">
    <property type="term" value="F:oxidoreductase activity, acting on single donors with incorporation of molecular oxygen, incorporation of two atoms of oxygen"/>
    <property type="evidence" value="ECO:0007669"/>
    <property type="project" value="InterPro"/>
</dbReference>
<dbReference type="SUPFAM" id="SSF49482">
    <property type="entry name" value="Aromatic compound dioxygenase"/>
    <property type="match status" value="1"/>
</dbReference>
<gene>
    <name evidence="7" type="ORF">GPM918_LOCUS13048</name>
    <name evidence="8" type="ORF">SRO942_LOCUS13048</name>
</gene>
<comment type="similarity">
    <text evidence="1">Belongs to the intradiol ring-cleavage dioxygenase family.</text>
</comment>
<dbReference type="InterPro" id="IPR050770">
    <property type="entry name" value="Intradiol_RC_Dioxygenase"/>
</dbReference>
<dbReference type="EMBL" id="CAJOBC010002937">
    <property type="protein sequence ID" value="CAF3759084.1"/>
    <property type="molecule type" value="Genomic_DNA"/>
</dbReference>
<dbReference type="Proteomes" id="UP000663829">
    <property type="component" value="Unassembled WGS sequence"/>
</dbReference>
<protein>
    <recommendedName>
        <fullName evidence="6">Intradiol ring-cleavage dioxygenases domain-containing protein</fullName>
    </recommendedName>
</protein>
<keyword evidence="5" id="KW-0732">Signal</keyword>
<dbReference type="PANTHER" id="PTHR33711">
    <property type="entry name" value="DIOXYGENASE, PUTATIVE (AFU_ORTHOLOGUE AFUA_2G02910)-RELATED"/>
    <property type="match status" value="1"/>
</dbReference>
<dbReference type="OrthoDB" id="5238185at2759"/>
<dbReference type="Pfam" id="PF00775">
    <property type="entry name" value="Dioxygenase_C"/>
    <property type="match status" value="1"/>
</dbReference>
<keyword evidence="3" id="KW-0560">Oxidoreductase</keyword>
<evidence type="ECO:0000256" key="4">
    <source>
        <dbReference type="SAM" id="MobiDB-lite"/>
    </source>
</evidence>
<evidence type="ECO:0000313" key="8">
    <source>
        <dbReference type="EMBL" id="CAF3759084.1"/>
    </source>
</evidence>
<reference evidence="7" key="1">
    <citation type="submission" date="2021-02" db="EMBL/GenBank/DDBJ databases">
        <authorList>
            <person name="Nowell W R."/>
        </authorList>
    </citation>
    <scope>NUCLEOTIDE SEQUENCE</scope>
</reference>
<evidence type="ECO:0000259" key="6">
    <source>
        <dbReference type="Pfam" id="PF00775"/>
    </source>
</evidence>